<dbReference type="Pfam" id="PF00041">
    <property type="entry name" value="fn3"/>
    <property type="match status" value="2"/>
</dbReference>
<evidence type="ECO:0000256" key="6">
    <source>
        <dbReference type="ARBA" id="ARBA00023319"/>
    </source>
</evidence>
<feature type="domain" description="Ig-like" evidence="10">
    <location>
        <begin position="798"/>
        <end position="888"/>
    </location>
</feature>
<reference evidence="14" key="1">
    <citation type="submission" date="2016-06" db="UniProtKB">
        <authorList>
            <consortium name="WormBaseParasite"/>
        </authorList>
    </citation>
    <scope>IDENTIFICATION</scope>
</reference>
<dbReference type="GO" id="GO:0031672">
    <property type="term" value="C:A band"/>
    <property type="evidence" value="ECO:0007669"/>
    <property type="project" value="UniProtKB-ARBA"/>
</dbReference>
<dbReference type="Pfam" id="PF00069">
    <property type="entry name" value="Pkinase"/>
    <property type="match status" value="1"/>
</dbReference>
<evidence type="ECO:0000256" key="4">
    <source>
        <dbReference type="ARBA" id="ARBA00022737"/>
    </source>
</evidence>
<feature type="domain" description="Ig-like" evidence="10">
    <location>
        <begin position="584"/>
        <end position="674"/>
    </location>
</feature>
<dbReference type="Gene3D" id="2.60.40.10">
    <property type="entry name" value="Immunoglobulins"/>
    <property type="match status" value="22"/>
</dbReference>
<feature type="domain" description="Ig-like" evidence="10">
    <location>
        <begin position="2656"/>
        <end position="2740"/>
    </location>
</feature>
<dbReference type="InterPro" id="IPR000719">
    <property type="entry name" value="Prot_kinase_dom"/>
</dbReference>
<dbReference type="GO" id="GO:0019899">
    <property type="term" value="F:enzyme binding"/>
    <property type="evidence" value="ECO:0007669"/>
    <property type="project" value="UniProtKB-ARBA"/>
</dbReference>
<dbReference type="FunFam" id="2.60.40.10:FF:002079">
    <property type="entry name" value="Titin homolog"/>
    <property type="match status" value="1"/>
</dbReference>
<evidence type="ECO:0000259" key="10">
    <source>
        <dbReference type="PROSITE" id="PS50835"/>
    </source>
</evidence>
<dbReference type="GO" id="GO:0004672">
    <property type="term" value="F:protein kinase activity"/>
    <property type="evidence" value="ECO:0007669"/>
    <property type="project" value="InterPro"/>
</dbReference>
<feature type="domain" description="Protein kinase" evidence="9">
    <location>
        <begin position="227"/>
        <end position="491"/>
    </location>
</feature>
<name>A0A183UEE7_TOXCA</name>
<dbReference type="SMART" id="SM00408">
    <property type="entry name" value="IGc2"/>
    <property type="match status" value="18"/>
</dbReference>
<feature type="domain" description="Ig-like" evidence="10">
    <location>
        <begin position="1830"/>
        <end position="1921"/>
    </location>
</feature>
<evidence type="ECO:0000256" key="5">
    <source>
        <dbReference type="ARBA" id="ARBA00023157"/>
    </source>
</evidence>
<evidence type="ECO:0000259" key="11">
    <source>
        <dbReference type="PROSITE" id="PS50853"/>
    </source>
</evidence>
<dbReference type="FunFam" id="2.60.40.10:FF:001847">
    <property type="entry name" value="Titin homolog"/>
    <property type="match status" value="1"/>
</dbReference>
<dbReference type="InterPro" id="IPR036116">
    <property type="entry name" value="FN3_sf"/>
</dbReference>
<feature type="domain" description="Ig-like" evidence="10">
    <location>
        <begin position="2556"/>
        <end position="2644"/>
    </location>
</feature>
<feature type="domain" description="Ig-like" evidence="10">
    <location>
        <begin position="1716"/>
        <end position="1806"/>
    </location>
</feature>
<dbReference type="GO" id="GO:0060298">
    <property type="term" value="P:positive regulation of sarcomere organization"/>
    <property type="evidence" value="ECO:0007669"/>
    <property type="project" value="UniProtKB-ARBA"/>
</dbReference>
<reference evidence="12 13" key="2">
    <citation type="submission" date="2018-11" db="EMBL/GenBank/DDBJ databases">
        <authorList>
            <consortium name="Pathogen Informatics"/>
        </authorList>
    </citation>
    <scope>NUCLEOTIDE SEQUENCE [LARGE SCALE GENOMIC DNA]</scope>
</reference>
<keyword evidence="13" id="KW-1185">Reference proteome</keyword>
<dbReference type="SMART" id="SM00220">
    <property type="entry name" value="S_TKc"/>
    <property type="match status" value="1"/>
</dbReference>
<dbReference type="Pfam" id="PF07679">
    <property type="entry name" value="I-set"/>
    <property type="match status" value="18"/>
</dbReference>
<dbReference type="SMART" id="SM00409">
    <property type="entry name" value="IG"/>
    <property type="match status" value="20"/>
</dbReference>
<dbReference type="InterPro" id="IPR007110">
    <property type="entry name" value="Ig-like_dom"/>
</dbReference>
<dbReference type="SUPFAM" id="SSF49265">
    <property type="entry name" value="Fibronectin type III"/>
    <property type="match status" value="2"/>
</dbReference>
<proteinExistence type="inferred from homology"/>
<feature type="domain" description="Ig-like" evidence="10">
    <location>
        <begin position="1088"/>
        <end position="1190"/>
    </location>
</feature>
<dbReference type="SUPFAM" id="SSF48726">
    <property type="entry name" value="Immunoglobulin"/>
    <property type="match status" value="20"/>
</dbReference>
<keyword evidence="6" id="KW-0393">Immunoglobulin domain</keyword>
<gene>
    <name evidence="12" type="ORF">TCNE_LOCUS6867</name>
</gene>
<accession>A0A183UEE7</accession>
<keyword evidence="4" id="KW-0677">Repeat</keyword>
<dbReference type="FunFam" id="2.60.40.10:FF:000425">
    <property type="entry name" value="Myosin light chain kinase"/>
    <property type="match status" value="2"/>
</dbReference>
<feature type="domain" description="Ig-like" evidence="10">
    <location>
        <begin position="1935"/>
        <end position="2025"/>
    </location>
</feature>
<evidence type="ECO:0000256" key="1">
    <source>
        <dbReference type="ARBA" id="ARBA00004657"/>
    </source>
</evidence>
<dbReference type="PANTHER" id="PTHR47633:SF7">
    <property type="entry name" value="TITIN HOMOLOG"/>
    <property type="match status" value="1"/>
</dbReference>
<dbReference type="InterPro" id="IPR013783">
    <property type="entry name" value="Ig-like_fold"/>
</dbReference>
<feature type="domain" description="Ig-like" evidence="10">
    <location>
        <begin position="1517"/>
        <end position="1611"/>
    </location>
</feature>
<feature type="domain" description="Ig-like" evidence="10">
    <location>
        <begin position="1303"/>
        <end position="1397"/>
    </location>
</feature>
<dbReference type="EMBL" id="UYWY01019570">
    <property type="protein sequence ID" value="VDM38188.1"/>
    <property type="molecule type" value="Genomic_DNA"/>
</dbReference>
<dbReference type="InterPro" id="IPR003599">
    <property type="entry name" value="Ig_sub"/>
</dbReference>
<evidence type="ECO:0000313" key="14">
    <source>
        <dbReference type="WBParaSite" id="TCNE_0000686701-mRNA-1"/>
    </source>
</evidence>
<feature type="domain" description="Ig-like" evidence="10">
    <location>
        <begin position="2238"/>
        <end position="2327"/>
    </location>
</feature>
<dbReference type="InterPro" id="IPR017441">
    <property type="entry name" value="Protein_kinase_ATP_BS"/>
</dbReference>
<sequence length="2763" mass="307167">MSKRANWTIGRPAPTAEWIDNRGGVISEKSTHFKVDTSDGQTTLTICRIEAEDKGSYSLRVKNRAGEDRCDIPIQVTDRPDPPGRPIVQDQNVDSVRLLWATSMQDGGSVIRHYTIEMRKESEDVWSKAEVTKQPFATLFNLEPGKTYRFRVRADNAFGTSEPSEESESVFVPDVTRTVVEPPPKDKKAADETSLPTDYDRLVTDVKASEYRTIDVNRLPSDLQAKYIICEELGKGAYGTVYRAIEKATGKTWAAKIVQVRPGVKKETVMHEINMMNQLHHEKLLNLHEAFDLGNQMCLIEEFVSGGELLDRILEDDALMSEEEVRGYIHQILLGVQHMHKNNIVHLDLKVTHDLIFFKPENILLKSKDSNEVKIIDFGLARKLDPKKTIKLLFGTPEFCAPEVVNFQPVGLSTDMWTVGVIAYILLSGLSPFLGDTDEETLANVSAADWGFDDPSWEDVSPMAKDFICRLMVKDKRKRLTVAEALAHPWITGPLLSAFDNLTALVKQAQPEIERSRVPLRQKRDFLSKKRWSDDLLPIGRLAKRGAIFRRLSMDGVFERNITFGMVYTHNIIIVDSIDTDYAPTIRSRLEDIVANVGDLIATLSCEVDGSPVPKIKWLKDDREMKVVPEKYSAKYADGTVELVVRNVEKTDAGVYSMRATNELGSVECKAKFFVEDEKKKDNKKEAESEPQEIVGNPPNFHYKLADQTVKLGHPAILTVTNTMLPTPEVEWFRNGIPIDIDNPKYAFKRDKGRYELEILRCEAVDDAVWKVVAKNAFGRCESSCKLTVEIPKEMSAPEFVKSLEDIECGEKEMLKLETKVTAKPAPEITWYRENEELYECDRYKLFFDDRQEKYSLTIINAYAEDSGKYRCVAKNIAGSAESACNIYIEGTPNPTISWTKDGKPIVRGDCEIKFENGVCTLTIPTTTSKDEGVYACIAENCHGCAKSSNIVQIQPFESVNIKPEFKEQLMDVSAIEGSEIALECKVVGTPAPVLTWYKDGLKLLLENRMLQYTDRKGLSRLNIMNVVIDDAGEYSCEAVNPLGKDFTHCTVKIVDLGQSRTRRSPTKSETHSRSPSVAPPQEEQLRPPVITRPLNDATVFEDIVYDGKLDDTLAGNRELLEVEVDGNPKPFVEWYLEGKQVAESRTLRTYFDGRVAFLKIYEAHEEHQGHYLCRASNKLGTVETRCTVIVQPQIGAEDHVPNMPKFLKKLQNVKVKNAGDSVTMTCQVHGDPRPDVQWLFNGRAIHEDKNARARAFDDNVCALEIFEVTAETCGTYTAVAHNIYGDAHSNAEVSLVRQETAPSTALAAHFIVKPNTEMTVEKDGVLCIVCDISGQPEPQVKWLKDGKEISDARVTTSKDGISYQMVVASVTTQDEGKYTVIAENEQGKDETSVNVHVIEKRREEAAKPTKKKVSPPGAPTGEPICTAVGINSLILRWGKPVDDGGATIDEYQIEHRRPDGQEWSEIGVSTTTEYSIRNLQPNTEYLFRVRAKNKVDYGNYSTMSSPVKTLSAGNKPLFKEEFEPIIFVDESETFELHAIYEGNPEPNVKWYHNGVEIIADNNISITFDKKGGESTLSVSKCKAGIDDGVYSCHIENEVGHAANETVVKISSKKKVVEEIVEVEEVTVMKKEQGAAPEVLKHLANETTCVGQQFALSCRVAANPKGQAAWFKDDERITGSGRFEIQAQDAGIFRLVCHNANVNDSGTYRCVVSNAIGIVQSSCEEKTALAGTDVILKCRVVANPEAQVIWMKDGERLSTSRRHQLSFTENGCCSLTITHCNSDDTGIYLCSARNSLGVECTQAMLTIAEQAGSDAHLITAEDKEKQYRKPYFTRAPAPIVESVEGSKVKLVSRAVGEPAANVIWKKDGKEISKTSRNYDIRLTGDGESVLTIECVVAKSAGVFTCVAENSEGAESVETQLIVHRHLHKQPQGEPPSFTVDLFDKGVAIGHPVTLKCEVRGVPEPQLKWFFIDDSRKMTQLKTTTGSAWIECRRGEVSELRADTIVSTQQGTYQCVAINEHGKAISQCYLLVGEPTDEPAGPPRFLRCLRDIWSPLGKDVTFEVEVDGHPLPELAWYHFDEKIVEDKNVQITYTSKTRCELKISNIALRHLGTYSVEATNVHGVLRTTAALNVGQRREDSEPPVFIQGFEESAITIEMPSRLAMEQTGLILPGMEPTETQRHRLKVEGKRKGAAPKFIQGLQDLELREGDSAALAGKLAQTLGEIREAIATRNKRTCRPKFMVKPKPKKSIEEYKSLRLKTAISANPTAVVHWDKSGVILETGNKYSIYNDGDFYYLEVHHVSKFDEGFYNCTASNSEGMVTCTSEVDVTPAQEGRIRSRRAPKEPTFIEVLPGRIKGVLGEALSVECSVSGNPAPSVRWYRNAAVLIPQHDRYSMLYDGECSTLKFTCLTVADAGKYTCVAENQLGEAKTSMQLDVESSTSTTPAEEGCPPVFRVEKIKDIIKASDGDRIVLQAELIEGSEPITIRWLRNKVEITDSSGFKYARDGWNVSLTIADAFPEDAGEYICEASNTFGTAKCAVRVAIMRRQKKSVYEVPPVIAEAPKRITVDPGHEAVISATVRGFPEPAIAWTRNGESITTGDKYQLSHSGEITTLKIRDATREDAGNYDLKAVNSAGTDTAQILLEVVEITDSDSVLPAFTMLPISIQCAIGQKAILKCAFKGSPQPTVSWFRGEQKLTSGRGGIQITSTSATSELSILRLGETHIGEYLCAVRNAYGEDLARAMILLEGWLFDRTISKTQSCSV</sequence>
<dbReference type="FunFam" id="2.60.40.10:FF:001223">
    <property type="entry name" value="Sidekick cell adhesion molecule 1"/>
    <property type="match status" value="1"/>
</dbReference>
<dbReference type="Gene3D" id="1.10.510.10">
    <property type="entry name" value="Transferase(Phosphotransferase) domain 1"/>
    <property type="match status" value="1"/>
</dbReference>
<feature type="region of interest" description="Disordered" evidence="8">
    <location>
        <begin position="1059"/>
        <end position="1086"/>
    </location>
</feature>
<dbReference type="GO" id="GO:0045989">
    <property type="term" value="P:positive regulation of striated muscle contraction"/>
    <property type="evidence" value="ECO:0007669"/>
    <property type="project" value="UniProtKB-ARBA"/>
</dbReference>
<feature type="domain" description="Ig-like" evidence="10">
    <location>
        <begin position="889"/>
        <end position="953"/>
    </location>
</feature>
<organism evidence="13 14">
    <name type="scientific">Toxocara canis</name>
    <name type="common">Canine roundworm</name>
    <dbReference type="NCBI Taxonomy" id="6265"/>
    <lineage>
        <taxon>Eukaryota</taxon>
        <taxon>Metazoa</taxon>
        <taxon>Ecdysozoa</taxon>
        <taxon>Nematoda</taxon>
        <taxon>Chromadorea</taxon>
        <taxon>Rhabditida</taxon>
        <taxon>Spirurina</taxon>
        <taxon>Ascaridomorpha</taxon>
        <taxon>Ascaridoidea</taxon>
        <taxon>Toxocaridae</taxon>
        <taxon>Toxocara</taxon>
    </lineage>
</organism>
<evidence type="ECO:0000256" key="8">
    <source>
        <dbReference type="SAM" id="MobiDB-lite"/>
    </source>
</evidence>
<comment type="subcellular location">
    <subcellularLocation>
        <location evidence="1">Cytoplasm</location>
        <location evidence="1">Myofibril</location>
    </subcellularLocation>
</comment>
<dbReference type="SMART" id="SM00060">
    <property type="entry name" value="FN3"/>
    <property type="match status" value="2"/>
</dbReference>
<dbReference type="InterPro" id="IPR011009">
    <property type="entry name" value="Kinase-like_dom_sf"/>
</dbReference>
<dbReference type="Pfam" id="PF13927">
    <property type="entry name" value="Ig_3"/>
    <property type="match status" value="1"/>
</dbReference>
<feature type="domain" description="Fibronectin type-III" evidence="11">
    <location>
        <begin position="82"/>
        <end position="175"/>
    </location>
</feature>
<feature type="domain" description="Ig-like" evidence="10">
    <location>
        <begin position="964"/>
        <end position="1048"/>
    </location>
</feature>
<dbReference type="InterPro" id="IPR036179">
    <property type="entry name" value="Ig-like_dom_sf"/>
</dbReference>
<comment type="similarity">
    <text evidence="2">Belongs to the protein kinase superfamily. CAMK Ser/Thr protein kinase family.</text>
</comment>
<evidence type="ECO:0000256" key="2">
    <source>
        <dbReference type="ARBA" id="ARBA00006692"/>
    </source>
</evidence>
<evidence type="ECO:0000259" key="9">
    <source>
        <dbReference type="PROSITE" id="PS50011"/>
    </source>
</evidence>
<dbReference type="FunFam" id="2.60.40.10:FF:000080">
    <property type="entry name" value="Myosin light chain kinase, smooth muscle"/>
    <property type="match status" value="1"/>
</dbReference>
<keyword evidence="5" id="KW-1015">Disulfide bond</keyword>
<dbReference type="FunFam" id="2.60.40.10:FF:001948">
    <property type="entry name" value="Titin homolog"/>
    <property type="match status" value="1"/>
</dbReference>
<dbReference type="InterPro" id="IPR003598">
    <property type="entry name" value="Ig_sub2"/>
</dbReference>
<dbReference type="WBParaSite" id="TCNE_0000686701-mRNA-1">
    <property type="protein sequence ID" value="TCNE_0000686701-mRNA-1"/>
    <property type="gene ID" value="TCNE_0000686701"/>
</dbReference>
<dbReference type="SUPFAM" id="SSF56112">
    <property type="entry name" value="Protein kinase-like (PK-like)"/>
    <property type="match status" value="1"/>
</dbReference>
<evidence type="ECO:0000256" key="7">
    <source>
        <dbReference type="PROSITE-ProRule" id="PRU10141"/>
    </source>
</evidence>
<keyword evidence="7" id="KW-0067">ATP-binding</keyword>
<feature type="domain" description="Ig-like" evidence="10">
    <location>
        <begin position="2450"/>
        <end position="2542"/>
    </location>
</feature>
<keyword evidence="7" id="KW-0547">Nucleotide-binding</keyword>
<dbReference type="FunFam" id="2.60.40.10:FF:000032">
    <property type="entry name" value="palladin isoform X1"/>
    <property type="match status" value="4"/>
</dbReference>
<dbReference type="PROSITE" id="PS50853">
    <property type="entry name" value="FN3"/>
    <property type="match status" value="2"/>
</dbReference>
<evidence type="ECO:0000313" key="13">
    <source>
        <dbReference type="Proteomes" id="UP000050794"/>
    </source>
</evidence>
<dbReference type="CDD" id="cd00063">
    <property type="entry name" value="FN3"/>
    <property type="match status" value="2"/>
</dbReference>
<dbReference type="Gene3D" id="3.30.200.20">
    <property type="entry name" value="Phosphorylase Kinase, domain 1"/>
    <property type="match status" value="1"/>
</dbReference>
<evidence type="ECO:0000256" key="3">
    <source>
        <dbReference type="ARBA" id="ARBA00022490"/>
    </source>
</evidence>
<keyword evidence="3" id="KW-0963">Cytoplasm</keyword>
<dbReference type="PROSITE" id="PS00107">
    <property type="entry name" value="PROTEIN_KINASE_ATP"/>
    <property type="match status" value="1"/>
</dbReference>
<dbReference type="Proteomes" id="UP000050794">
    <property type="component" value="Unassembled WGS sequence"/>
</dbReference>
<dbReference type="InterPro" id="IPR003961">
    <property type="entry name" value="FN3_dom"/>
</dbReference>
<dbReference type="PROSITE" id="PS50011">
    <property type="entry name" value="PROTEIN_KINASE_DOM"/>
    <property type="match status" value="1"/>
</dbReference>
<dbReference type="GO" id="GO:0005524">
    <property type="term" value="F:ATP binding"/>
    <property type="evidence" value="ECO:0007669"/>
    <property type="project" value="UniProtKB-UniRule"/>
</dbReference>
<feature type="domain" description="Ig-like" evidence="10">
    <location>
        <begin position="1205"/>
        <end position="1295"/>
    </location>
</feature>
<dbReference type="GO" id="GO:0040017">
    <property type="term" value="P:positive regulation of locomotion"/>
    <property type="evidence" value="ECO:0007669"/>
    <property type="project" value="UniProtKB-ARBA"/>
</dbReference>
<evidence type="ECO:0000313" key="12">
    <source>
        <dbReference type="EMBL" id="VDM38188.1"/>
    </source>
</evidence>
<dbReference type="PROSITE" id="PS50835">
    <property type="entry name" value="IG_LIKE"/>
    <property type="match status" value="17"/>
</dbReference>
<dbReference type="InterPro" id="IPR013098">
    <property type="entry name" value="Ig_I-set"/>
</dbReference>
<feature type="domain" description="Ig-like" evidence="10">
    <location>
        <begin position="2345"/>
        <end position="2437"/>
    </location>
</feature>
<dbReference type="FunFam" id="2.60.40.10:FF:000107">
    <property type="entry name" value="Myosin, light chain kinase a"/>
    <property type="match status" value="6"/>
</dbReference>
<dbReference type="CDD" id="cd00096">
    <property type="entry name" value="Ig"/>
    <property type="match status" value="4"/>
</dbReference>
<dbReference type="PANTHER" id="PTHR47633">
    <property type="entry name" value="IMMUNOGLOBULIN"/>
    <property type="match status" value="1"/>
</dbReference>
<feature type="binding site" evidence="7">
    <location>
        <position position="256"/>
    </location>
    <ligand>
        <name>ATP</name>
        <dbReference type="ChEBI" id="CHEBI:30616"/>
    </ligand>
</feature>
<feature type="domain" description="Ig-like" evidence="10">
    <location>
        <begin position="1637"/>
        <end position="1714"/>
    </location>
</feature>
<feature type="domain" description="Fibronectin type-III" evidence="11">
    <location>
        <begin position="1416"/>
        <end position="1513"/>
    </location>
</feature>
<protein>
    <submittedName>
        <fullName evidence="14">Myosin light chain kinase, smooth muscle</fullName>
    </submittedName>
</protein>